<evidence type="ECO:0000256" key="7">
    <source>
        <dbReference type="ARBA" id="ARBA00023004"/>
    </source>
</evidence>
<protein>
    <recommendedName>
        <fullName evidence="10">Ion-translocating oxidoreductase complex subunit B</fullName>
        <ecNumber evidence="10">7.-.-.-</ecNumber>
    </recommendedName>
    <alternativeName>
        <fullName evidence="10">Rnf electron transport complex subunit B</fullName>
    </alternativeName>
</protein>
<dbReference type="InterPro" id="IPR017900">
    <property type="entry name" value="4Fe4S_Fe_S_CS"/>
</dbReference>
<keyword evidence="10" id="KW-1003">Cell membrane</keyword>
<organism evidence="14 15">
    <name type="scientific">Lachnoanaerobaculum saburreum</name>
    <dbReference type="NCBI Taxonomy" id="467210"/>
    <lineage>
        <taxon>Bacteria</taxon>
        <taxon>Bacillati</taxon>
        <taxon>Bacillota</taxon>
        <taxon>Clostridia</taxon>
        <taxon>Lachnospirales</taxon>
        <taxon>Lachnospiraceae</taxon>
        <taxon>Lachnoanaerobaculum</taxon>
    </lineage>
</organism>
<evidence type="ECO:0000313" key="14">
    <source>
        <dbReference type="EMBL" id="KXB55500.1"/>
    </source>
</evidence>
<dbReference type="InterPro" id="IPR010207">
    <property type="entry name" value="Elect_transpt_cplx_RnfB/RsxB"/>
</dbReference>
<dbReference type="PROSITE" id="PS00198">
    <property type="entry name" value="4FE4S_FER_1"/>
    <property type="match status" value="2"/>
</dbReference>
<feature type="binding site" evidence="10">
    <location>
        <position position="171"/>
    </location>
    <ligand>
        <name>[4Fe-4S] cluster</name>
        <dbReference type="ChEBI" id="CHEBI:49883"/>
        <label>3</label>
    </ligand>
</feature>
<feature type="binding site" evidence="10">
    <location>
        <position position="177"/>
    </location>
    <ligand>
        <name>[4Fe-4S] cluster</name>
        <dbReference type="ChEBI" id="CHEBI:49883"/>
        <label>3</label>
    </ligand>
</feature>
<keyword evidence="9 10" id="KW-0472">Membrane</keyword>
<dbReference type="Gene3D" id="1.10.15.40">
    <property type="entry name" value="Electron transport complex subunit B, putative Fe-S cluster"/>
    <property type="match status" value="1"/>
</dbReference>
<evidence type="ECO:0000256" key="4">
    <source>
        <dbReference type="ARBA" id="ARBA00022737"/>
    </source>
</evidence>
<keyword evidence="1 10" id="KW-0813">Transport</keyword>
<dbReference type="STRING" id="467210.HMPREF1866_02040"/>
<dbReference type="InterPro" id="IPR017896">
    <property type="entry name" value="4Fe4S_Fe-S-bd"/>
</dbReference>
<dbReference type="PROSITE" id="PS51379">
    <property type="entry name" value="4FE4S_FER_2"/>
    <property type="match status" value="3"/>
</dbReference>
<keyword evidence="4 10" id="KW-0677">Repeat</keyword>
<dbReference type="GO" id="GO:0051539">
    <property type="term" value="F:4 iron, 4 sulfur cluster binding"/>
    <property type="evidence" value="ECO:0007669"/>
    <property type="project" value="UniProtKB-UniRule"/>
</dbReference>
<comment type="caution">
    <text evidence="14">The sequence shown here is derived from an EMBL/GenBank/DDBJ whole genome shotgun (WGS) entry which is preliminary data.</text>
</comment>
<keyword evidence="5 10" id="KW-1278">Translocase</keyword>
<dbReference type="RefSeq" id="WP_060931695.1">
    <property type="nucleotide sequence ID" value="NZ_KQ959840.1"/>
</dbReference>
<dbReference type="PROSITE" id="PS51656">
    <property type="entry name" value="4FE4S"/>
    <property type="match status" value="1"/>
</dbReference>
<comment type="caution">
    <text evidence="10">Lacks conserved residue(s) required for the propagation of feature annotation.</text>
</comment>
<dbReference type="PATRIC" id="fig|467210.3.peg.2018"/>
<dbReference type="GO" id="GO:0009055">
    <property type="term" value="F:electron transfer activity"/>
    <property type="evidence" value="ECO:0007669"/>
    <property type="project" value="InterPro"/>
</dbReference>
<feature type="domain" description="4Fe-4S ferredoxin-type" evidence="12">
    <location>
        <begin position="162"/>
        <end position="191"/>
    </location>
</feature>
<feature type="domain" description="4Fe-4S ferredoxin-type" evidence="12">
    <location>
        <begin position="236"/>
        <end position="265"/>
    </location>
</feature>
<feature type="binding site" evidence="10">
    <location>
        <position position="142"/>
    </location>
    <ligand>
        <name>[4Fe-4S] cluster</name>
        <dbReference type="ChEBI" id="CHEBI:49883"/>
        <label>2</label>
    </ligand>
</feature>
<evidence type="ECO:0000256" key="8">
    <source>
        <dbReference type="ARBA" id="ARBA00023014"/>
    </source>
</evidence>
<feature type="binding site" evidence="10">
    <location>
        <position position="57"/>
    </location>
    <ligand>
        <name>[4Fe-4S] cluster</name>
        <dbReference type="ChEBI" id="CHEBI:49883"/>
        <label>1</label>
    </ligand>
</feature>
<dbReference type="InterPro" id="IPR007202">
    <property type="entry name" value="4Fe-4S_dom"/>
</dbReference>
<feature type="binding site" evidence="10">
    <location>
        <position position="49"/>
    </location>
    <ligand>
        <name>[4Fe-4S] cluster</name>
        <dbReference type="ChEBI" id="CHEBI:49883"/>
        <label>1</label>
    </ligand>
</feature>
<dbReference type="PANTHER" id="PTHR43560">
    <property type="entry name" value="ION-TRANSLOCATING OXIDOREDUCTASE COMPLEX SUBUNIT B"/>
    <property type="match status" value="1"/>
</dbReference>
<dbReference type="PANTHER" id="PTHR43560:SF1">
    <property type="entry name" value="ION-TRANSLOCATING OXIDOREDUCTASE COMPLEX SUBUNIT B"/>
    <property type="match status" value="1"/>
</dbReference>
<keyword evidence="11" id="KW-0812">Transmembrane</keyword>
<feature type="binding site" evidence="10">
    <location>
        <position position="152"/>
    </location>
    <ligand>
        <name>[4Fe-4S] cluster</name>
        <dbReference type="ChEBI" id="CHEBI:49883"/>
        <label>3</label>
    </ligand>
</feature>
<evidence type="ECO:0000256" key="9">
    <source>
        <dbReference type="ARBA" id="ARBA00023136"/>
    </source>
</evidence>
<evidence type="ECO:0000256" key="10">
    <source>
        <dbReference type="HAMAP-Rule" id="MF_00463"/>
    </source>
</evidence>
<accession>A0A133ZJA6</accession>
<dbReference type="InterPro" id="IPR050395">
    <property type="entry name" value="4Fe4S_Ferredoxin_RnfB"/>
</dbReference>
<keyword evidence="11" id="KW-1133">Transmembrane helix</keyword>
<keyword evidence="3 10" id="KW-0479">Metal-binding</keyword>
<feature type="binding site" evidence="10">
    <location>
        <position position="52"/>
    </location>
    <ligand>
        <name>[4Fe-4S] cluster</name>
        <dbReference type="ChEBI" id="CHEBI:49883"/>
        <label>1</label>
    </ligand>
</feature>
<evidence type="ECO:0000259" key="13">
    <source>
        <dbReference type="PROSITE" id="PS51656"/>
    </source>
</evidence>
<feature type="binding site" evidence="10">
    <location>
        <position position="74"/>
    </location>
    <ligand>
        <name>[4Fe-4S] cluster</name>
        <dbReference type="ChEBI" id="CHEBI:49883"/>
        <label>1</label>
    </ligand>
</feature>
<dbReference type="CDD" id="cd10549">
    <property type="entry name" value="MtMvhB_like"/>
    <property type="match status" value="1"/>
</dbReference>
<dbReference type="Pfam" id="PF04060">
    <property type="entry name" value="FeS"/>
    <property type="match status" value="1"/>
</dbReference>
<comment type="subcellular location">
    <subcellularLocation>
        <location evidence="10">Cell membrane</location>
    </subcellularLocation>
</comment>
<comment type="subunit">
    <text evidence="10">The complex is composed of six subunits: RnfA, RnfB, RnfC, RnfD, RnfE and RnfG.</text>
</comment>
<dbReference type="Proteomes" id="UP000070394">
    <property type="component" value="Unassembled WGS sequence"/>
</dbReference>
<dbReference type="SUPFAM" id="SSF54862">
    <property type="entry name" value="4Fe-4S ferredoxins"/>
    <property type="match status" value="2"/>
</dbReference>
<dbReference type="Pfam" id="PF00037">
    <property type="entry name" value="Fer4"/>
    <property type="match status" value="1"/>
</dbReference>
<feature type="binding site" evidence="10">
    <location>
        <position position="138"/>
    </location>
    <ligand>
        <name>[4Fe-4S] cluster</name>
        <dbReference type="ChEBI" id="CHEBI:49883"/>
        <label>2</label>
    </ligand>
</feature>
<dbReference type="GO" id="GO:0022900">
    <property type="term" value="P:electron transport chain"/>
    <property type="evidence" value="ECO:0007669"/>
    <property type="project" value="UniProtKB-UniRule"/>
</dbReference>
<gene>
    <name evidence="10" type="primary">rnfB</name>
    <name evidence="14" type="ORF">HMPREF1866_02040</name>
</gene>
<evidence type="ECO:0000256" key="6">
    <source>
        <dbReference type="ARBA" id="ARBA00022982"/>
    </source>
</evidence>
<keyword evidence="2 10" id="KW-0004">4Fe-4S</keyword>
<dbReference type="GO" id="GO:0005886">
    <property type="term" value="C:plasma membrane"/>
    <property type="evidence" value="ECO:0007669"/>
    <property type="project" value="UniProtKB-SubCell"/>
</dbReference>
<feature type="domain" description="4Fe-4S" evidence="13">
    <location>
        <begin position="32"/>
        <end position="91"/>
    </location>
</feature>
<evidence type="ECO:0000256" key="5">
    <source>
        <dbReference type="ARBA" id="ARBA00022967"/>
    </source>
</evidence>
<evidence type="ECO:0000256" key="3">
    <source>
        <dbReference type="ARBA" id="ARBA00022723"/>
    </source>
</evidence>
<feature type="binding site" evidence="10">
    <location>
        <position position="148"/>
    </location>
    <ligand>
        <name>[4Fe-4S] cluster</name>
        <dbReference type="ChEBI" id="CHEBI:49883"/>
        <label>2</label>
    </ligand>
</feature>
<name>A0A133ZJA6_9FIRM</name>
<proteinExistence type="inferred from homology"/>
<keyword evidence="7 10" id="KW-0408">Iron</keyword>
<dbReference type="Pfam" id="PF12838">
    <property type="entry name" value="Fer4_7"/>
    <property type="match status" value="1"/>
</dbReference>
<keyword evidence="8 10" id="KW-0411">Iron-sulfur</keyword>
<dbReference type="OrthoDB" id="9789936at2"/>
<feature type="transmembrane region" description="Helical" evidence="11">
    <location>
        <begin position="6"/>
        <end position="26"/>
    </location>
</feature>
<feature type="binding site" evidence="10">
    <location>
        <position position="174"/>
    </location>
    <ligand>
        <name>[4Fe-4S] cluster</name>
        <dbReference type="ChEBI" id="CHEBI:49883"/>
        <label>3</label>
    </ligand>
</feature>
<comment type="function">
    <text evidence="10">Part of a membrane-bound complex that couples electron transfer with translocation of ions across the membrane.</text>
</comment>
<reference evidence="15" key="1">
    <citation type="submission" date="2016-01" db="EMBL/GenBank/DDBJ databases">
        <authorList>
            <person name="Mitreva M."/>
            <person name="Pepin K.H."/>
            <person name="Mihindukulasuriya K.A."/>
            <person name="Fulton R."/>
            <person name="Fronick C."/>
            <person name="O'Laughlin M."/>
            <person name="Miner T."/>
            <person name="Herter B."/>
            <person name="Rosa B.A."/>
            <person name="Cordes M."/>
            <person name="Tomlinson C."/>
            <person name="Wollam A."/>
            <person name="Palsikar V.B."/>
            <person name="Mardis E.R."/>
            <person name="Wilson R.K."/>
        </authorList>
    </citation>
    <scope>NUCLEOTIDE SEQUENCE [LARGE SCALE GENOMIC DNA]</scope>
    <source>
        <strain evidence="15">DNF00896</strain>
    </source>
</reference>
<evidence type="ECO:0000259" key="12">
    <source>
        <dbReference type="PROSITE" id="PS51379"/>
    </source>
</evidence>
<feature type="region of interest" description="Hydrophobic" evidence="10">
    <location>
        <begin position="1"/>
        <end position="26"/>
    </location>
</feature>
<dbReference type="HAMAP" id="MF_00463">
    <property type="entry name" value="RsxB_RnfB"/>
    <property type="match status" value="1"/>
</dbReference>
<dbReference type="GO" id="GO:0046872">
    <property type="term" value="F:metal ion binding"/>
    <property type="evidence" value="ECO:0007669"/>
    <property type="project" value="UniProtKB-KW"/>
</dbReference>
<dbReference type="Gene3D" id="3.30.70.20">
    <property type="match status" value="2"/>
</dbReference>
<comment type="cofactor">
    <cofactor evidence="10">
        <name>[4Fe-4S] cluster</name>
        <dbReference type="ChEBI" id="CHEBI:49883"/>
    </cofactor>
    <text evidence="10">Binds 3 [4Fe-4S] clusters.</text>
</comment>
<evidence type="ECO:0000256" key="1">
    <source>
        <dbReference type="ARBA" id="ARBA00022448"/>
    </source>
</evidence>
<dbReference type="AlphaFoldDB" id="A0A133ZJA6"/>
<feature type="domain" description="4Fe-4S ferredoxin-type" evidence="12">
    <location>
        <begin position="205"/>
        <end position="235"/>
    </location>
</feature>
<dbReference type="NCBIfam" id="TIGR01944">
    <property type="entry name" value="rnfB"/>
    <property type="match status" value="1"/>
</dbReference>
<sequence>MNGVIIAAAVVGIVGILIGLLLGVASEKFKVEVDEKEIAVREALPGNNCGGCGYPGCDGLAKAIAAGEAPVNKCPVGGPPVAAVIGEIMGVSAGEAVKEVAFVKCKGTCDKAKQNFTYFGITDCNSAMNVPGQGGKACGYGCMGFGSCVKACEFDSIHIVDGIALVDREKCVACGKCVEACPKKLIDLVPYETFTFVQCNSQDKGKAVKEVCEVGCIACTMCVKACESDAIHMNGNVALIDYSKCINCGKCAAKCPTKVIQVVDGKLAMTA</sequence>
<comment type="similarity">
    <text evidence="10">Belongs to the 4Fe4S bacterial-type ferredoxin family. RnfB subfamily.</text>
</comment>
<evidence type="ECO:0000313" key="15">
    <source>
        <dbReference type="Proteomes" id="UP000070394"/>
    </source>
</evidence>
<keyword evidence="6 10" id="KW-0249">Electron transport</keyword>
<evidence type="ECO:0000256" key="2">
    <source>
        <dbReference type="ARBA" id="ARBA00022485"/>
    </source>
</evidence>
<dbReference type="EMBL" id="LSDA01000111">
    <property type="protein sequence ID" value="KXB55500.1"/>
    <property type="molecule type" value="Genomic_DNA"/>
</dbReference>
<keyword evidence="15" id="KW-1185">Reference proteome</keyword>
<dbReference type="EC" id="7.-.-.-" evidence="10"/>
<feature type="binding site" evidence="10">
    <location>
        <position position="181"/>
    </location>
    <ligand>
        <name>[4Fe-4S] cluster</name>
        <dbReference type="ChEBI" id="CHEBI:49883"/>
        <label>2</label>
    </ligand>
</feature>
<evidence type="ECO:0000256" key="11">
    <source>
        <dbReference type="SAM" id="Phobius"/>
    </source>
</evidence>